<dbReference type="SUPFAM" id="SSF55781">
    <property type="entry name" value="GAF domain-like"/>
    <property type="match status" value="1"/>
</dbReference>
<dbReference type="InterPro" id="IPR050707">
    <property type="entry name" value="HTH_MetabolicPath_Reg"/>
</dbReference>
<keyword evidence="2" id="KW-0238">DNA-binding</keyword>
<dbReference type="PROSITE" id="PS51078">
    <property type="entry name" value="ICLR_ED"/>
    <property type="match status" value="1"/>
</dbReference>
<feature type="domain" description="IclR-ED" evidence="5">
    <location>
        <begin position="61"/>
        <end position="245"/>
    </location>
</feature>
<keyword evidence="3" id="KW-0804">Transcription</keyword>
<dbReference type="RefSeq" id="WP_169945996.1">
    <property type="nucleotide sequence ID" value="NZ_CP053015.1"/>
</dbReference>
<dbReference type="InterPro" id="IPR036388">
    <property type="entry name" value="WH-like_DNA-bd_sf"/>
</dbReference>
<dbReference type="PANTHER" id="PTHR30136">
    <property type="entry name" value="HELIX-TURN-HELIX TRANSCRIPTIONAL REGULATOR, ICLR FAMILY"/>
    <property type="match status" value="1"/>
</dbReference>
<dbReference type="Pfam" id="PF09339">
    <property type="entry name" value="HTH_IclR"/>
    <property type="match status" value="1"/>
</dbReference>
<gene>
    <name evidence="6" type="ORF">GV829_09075</name>
</gene>
<protein>
    <submittedName>
        <fullName evidence="6">IclR family transcriptional regulator</fullName>
    </submittedName>
</protein>
<dbReference type="InterPro" id="IPR014757">
    <property type="entry name" value="Tscrpt_reg_IclR_C"/>
</dbReference>
<sequence>MGLALAVVERVAEAQPIGASDLARRMDLPKATVHRVLLALEAYGWLERDGGVRPRWSVTVRPISIAGRAIEHKSGLRTAALSIMDALRAETGETVHLGLLQGEKILLIERIDGVKSVNIFLPVGTSWDLTWSSGGKAVLAHMPADQLAVFMQSPRYRRKSETDVIPPEELAAELAQIRRQGFAISVGGGASFSSSVGAPIFDSQGCALAGLSISGAANRLRERQLMELAPRVVEAARRINIGMALQT</sequence>
<feature type="domain" description="HTH iclR-type" evidence="4">
    <location>
        <begin position="1"/>
        <end position="60"/>
    </location>
</feature>
<proteinExistence type="predicted"/>
<dbReference type="InterPro" id="IPR029016">
    <property type="entry name" value="GAF-like_dom_sf"/>
</dbReference>
<dbReference type="Gene3D" id="3.30.450.40">
    <property type="match status" value="1"/>
</dbReference>
<dbReference type="InterPro" id="IPR005471">
    <property type="entry name" value="Tscrpt_reg_IclR_N"/>
</dbReference>
<dbReference type="InterPro" id="IPR036390">
    <property type="entry name" value="WH_DNA-bd_sf"/>
</dbReference>
<dbReference type="AlphaFoldDB" id="A0A6M4ATZ6"/>
<accession>A0A6M4ATZ6</accession>
<reference evidence="6 7" key="1">
    <citation type="submission" date="2020-01" db="EMBL/GenBank/DDBJ databases">
        <title>Sphingomonas sp. strain CSW-10.</title>
        <authorList>
            <person name="Chen W.-M."/>
        </authorList>
    </citation>
    <scope>NUCLEOTIDE SEQUENCE [LARGE SCALE GENOMIC DNA]</scope>
    <source>
        <strain evidence="6 7">CSW-10</strain>
    </source>
</reference>
<evidence type="ECO:0000313" key="6">
    <source>
        <dbReference type="EMBL" id="QJQ32587.1"/>
    </source>
</evidence>
<dbReference type="SUPFAM" id="SSF46785">
    <property type="entry name" value="Winged helix' DNA-binding domain"/>
    <property type="match status" value="1"/>
</dbReference>
<dbReference type="SMART" id="SM00346">
    <property type="entry name" value="HTH_ICLR"/>
    <property type="match status" value="1"/>
</dbReference>
<evidence type="ECO:0000256" key="1">
    <source>
        <dbReference type="ARBA" id="ARBA00023015"/>
    </source>
</evidence>
<evidence type="ECO:0000256" key="2">
    <source>
        <dbReference type="ARBA" id="ARBA00023125"/>
    </source>
</evidence>
<dbReference type="Gene3D" id="1.10.10.10">
    <property type="entry name" value="Winged helix-like DNA-binding domain superfamily/Winged helix DNA-binding domain"/>
    <property type="match status" value="1"/>
</dbReference>
<evidence type="ECO:0000256" key="3">
    <source>
        <dbReference type="ARBA" id="ARBA00023163"/>
    </source>
</evidence>
<dbReference type="GO" id="GO:0003677">
    <property type="term" value="F:DNA binding"/>
    <property type="evidence" value="ECO:0007669"/>
    <property type="project" value="UniProtKB-KW"/>
</dbReference>
<dbReference type="PROSITE" id="PS51077">
    <property type="entry name" value="HTH_ICLR"/>
    <property type="match status" value="1"/>
</dbReference>
<evidence type="ECO:0000313" key="7">
    <source>
        <dbReference type="Proteomes" id="UP000503018"/>
    </source>
</evidence>
<dbReference type="KEGG" id="slan:GV829_09075"/>
<keyword evidence="1" id="KW-0805">Transcription regulation</keyword>
<name>A0A6M4ATZ6_9SPHN</name>
<dbReference type="GO" id="GO:0045892">
    <property type="term" value="P:negative regulation of DNA-templated transcription"/>
    <property type="evidence" value="ECO:0007669"/>
    <property type="project" value="TreeGrafter"/>
</dbReference>
<dbReference type="PANTHER" id="PTHR30136:SF35">
    <property type="entry name" value="HTH-TYPE TRANSCRIPTIONAL REGULATOR RV1719"/>
    <property type="match status" value="1"/>
</dbReference>
<dbReference type="Proteomes" id="UP000503018">
    <property type="component" value="Chromosome"/>
</dbReference>
<dbReference type="Pfam" id="PF01614">
    <property type="entry name" value="IclR_C"/>
    <property type="match status" value="1"/>
</dbReference>
<dbReference type="EMBL" id="CP053015">
    <property type="protein sequence ID" value="QJQ32587.1"/>
    <property type="molecule type" value="Genomic_DNA"/>
</dbReference>
<organism evidence="6 7">
    <name type="scientific">Sphingomonas lacunae</name>
    <dbReference type="NCBI Taxonomy" id="2698828"/>
    <lineage>
        <taxon>Bacteria</taxon>
        <taxon>Pseudomonadati</taxon>
        <taxon>Pseudomonadota</taxon>
        <taxon>Alphaproteobacteria</taxon>
        <taxon>Sphingomonadales</taxon>
        <taxon>Sphingomonadaceae</taxon>
        <taxon>Sphingomonas</taxon>
    </lineage>
</organism>
<evidence type="ECO:0000259" key="5">
    <source>
        <dbReference type="PROSITE" id="PS51078"/>
    </source>
</evidence>
<evidence type="ECO:0000259" key="4">
    <source>
        <dbReference type="PROSITE" id="PS51077"/>
    </source>
</evidence>
<dbReference type="GO" id="GO:0003700">
    <property type="term" value="F:DNA-binding transcription factor activity"/>
    <property type="evidence" value="ECO:0007669"/>
    <property type="project" value="TreeGrafter"/>
</dbReference>
<keyword evidence="7" id="KW-1185">Reference proteome</keyword>